<sequence>MRRKSISNETKVLIFRAILHMMWNDRTSSQEATVTAEQVCNVAAQCGIDPHLLGWACAIEFLWDGEDSRVLIDELDSALISSFGEDYSFEFLHHLTGERHHIEKKLGYRLHDGNGPR</sequence>
<dbReference type="RefSeq" id="WP_114438350.1">
    <property type="nucleotide sequence ID" value="NZ_QOZG01000001.1"/>
</dbReference>
<keyword evidence="2" id="KW-1185">Reference proteome</keyword>
<protein>
    <submittedName>
        <fullName evidence="1">Uncharacterized protein</fullName>
    </submittedName>
</protein>
<evidence type="ECO:0000313" key="1">
    <source>
        <dbReference type="EMBL" id="RCS25256.1"/>
    </source>
</evidence>
<dbReference type="EMBL" id="QOZG01000001">
    <property type="protein sequence ID" value="RCS25256.1"/>
    <property type="molecule type" value="Genomic_DNA"/>
</dbReference>
<reference evidence="1 2" key="1">
    <citation type="submission" date="2018-07" db="EMBL/GenBank/DDBJ databases">
        <title>The draft genome of Phyllobacterium salinisoli.</title>
        <authorList>
            <person name="Liu L."/>
            <person name="Li L."/>
            <person name="Zhang X."/>
            <person name="Liang L."/>
        </authorList>
    </citation>
    <scope>NUCLEOTIDE SEQUENCE [LARGE SCALE GENOMIC DNA]</scope>
    <source>
        <strain evidence="1 2">LLAN61</strain>
    </source>
</reference>
<proteinExistence type="predicted"/>
<dbReference type="Proteomes" id="UP000253420">
    <property type="component" value="Unassembled WGS sequence"/>
</dbReference>
<gene>
    <name evidence="1" type="ORF">DUT91_00030</name>
</gene>
<name>A0A368K7C2_9HYPH</name>
<evidence type="ECO:0000313" key="2">
    <source>
        <dbReference type="Proteomes" id="UP000253420"/>
    </source>
</evidence>
<dbReference type="AlphaFoldDB" id="A0A368K7C2"/>
<comment type="caution">
    <text evidence="1">The sequence shown here is derived from an EMBL/GenBank/DDBJ whole genome shotgun (WGS) entry which is preliminary data.</text>
</comment>
<organism evidence="1 2">
    <name type="scientific">Phyllobacterium salinisoli</name>
    <dbReference type="NCBI Taxonomy" id="1899321"/>
    <lineage>
        <taxon>Bacteria</taxon>
        <taxon>Pseudomonadati</taxon>
        <taxon>Pseudomonadota</taxon>
        <taxon>Alphaproteobacteria</taxon>
        <taxon>Hyphomicrobiales</taxon>
        <taxon>Phyllobacteriaceae</taxon>
        <taxon>Phyllobacterium</taxon>
    </lineage>
</organism>
<accession>A0A368K7C2</accession>